<dbReference type="EMBL" id="LCWF01000019">
    <property type="protein sequence ID" value="KKY27959.1"/>
    <property type="molecule type" value="Genomic_DNA"/>
</dbReference>
<organism evidence="5 6">
    <name type="scientific">Phaeomoniella chlamydospora</name>
    <name type="common">Phaeoacremonium chlamydosporum</name>
    <dbReference type="NCBI Taxonomy" id="158046"/>
    <lineage>
        <taxon>Eukaryota</taxon>
        <taxon>Fungi</taxon>
        <taxon>Dikarya</taxon>
        <taxon>Ascomycota</taxon>
        <taxon>Pezizomycotina</taxon>
        <taxon>Eurotiomycetes</taxon>
        <taxon>Chaetothyriomycetidae</taxon>
        <taxon>Phaeomoniellales</taxon>
        <taxon>Phaeomoniellaceae</taxon>
        <taxon>Phaeomoniella</taxon>
    </lineage>
</organism>
<evidence type="ECO:0000259" key="4">
    <source>
        <dbReference type="PROSITE" id="PS51279"/>
    </source>
</evidence>
<sequence length="334" mass="37449">MNEPKDIDAIAEDDYKESEDSDFEIEDAAKDDSGSENDDATPNTSIRPTKRRKIDNEDTVDGSNELGDLDSGDEATIRQAKSKRKSQKAGAEEVGSDGEDEGWRAKTRAMKEKQRYERKKAKLASAKGSTIDVDKLWAEMNRPGSTLGTSLDPLKTSSEQKQDNQDLNPKRNLPQKPVTEEEMVTIKRTYKFAGQIHAEEKTVPKSSAEARLWLAQQAARGGKDAADTAETPNDQPIRRPLRRISRFDPNFNNMDAFIKTWAKNAPLTKELKGPKLNVVEKSKMDWATHVDTEGLKDELDHAARGKEGYLGRMDFLNQVEAKREEEARLARSKG</sequence>
<dbReference type="OrthoDB" id="445677at2759"/>
<accession>A0A0G2F0T5</accession>
<dbReference type="Pfam" id="PF07572">
    <property type="entry name" value="BCNT"/>
    <property type="match status" value="1"/>
</dbReference>
<evidence type="ECO:0000313" key="5">
    <source>
        <dbReference type="EMBL" id="KKY27959.1"/>
    </source>
</evidence>
<dbReference type="PANTHER" id="PTHR48407">
    <property type="entry name" value="CRANIOFACIAL DEVELOPMENT PROTEIN 1"/>
    <property type="match status" value="1"/>
</dbReference>
<reference evidence="5 6" key="1">
    <citation type="submission" date="2015-05" db="EMBL/GenBank/DDBJ databases">
        <title>Distinctive expansion of gene families associated with plant cell wall degradation and secondary metabolism in the genomes of grapevine trunk pathogens.</title>
        <authorList>
            <person name="Lawrence D.P."/>
            <person name="Travadon R."/>
            <person name="Rolshausen P.E."/>
            <person name="Baumgartner K."/>
        </authorList>
    </citation>
    <scope>NUCLEOTIDE SEQUENCE [LARGE SCALE GENOMIC DNA]</scope>
    <source>
        <strain evidence="5">UCRPC4</strain>
    </source>
</reference>
<comment type="caution">
    <text evidence="5">The sequence shown here is derived from an EMBL/GenBank/DDBJ whole genome shotgun (WGS) entry which is preliminary data.</text>
</comment>
<protein>
    <recommendedName>
        <fullName evidence="2">SWR1-complex protein 5</fullName>
    </recommendedName>
</protein>
<feature type="compositionally biased region" description="Acidic residues" evidence="3">
    <location>
        <begin position="9"/>
        <end position="26"/>
    </location>
</feature>
<gene>
    <name evidence="5" type="ORF">UCRPC4_g00804</name>
</gene>
<dbReference type="PROSITE" id="PS51279">
    <property type="entry name" value="BCNT_C"/>
    <property type="match status" value="1"/>
</dbReference>
<name>A0A0G2F0T5_PHACM</name>
<dbReference type="GO" id="GO:0000812">
    <property type="term" value="C:Swr1 complex"/>
    <property type="evidence" value="ECO:0007669"/>
    <property type="project" value="TreeGrafter"/>
</dbReference>
<feature type="compositionally biased region" description="Polar residues" evidence="3">
    <location>
        <begin position="143"/>
        <end position="157"/>
    </location>
</feature>
<dbReference type="InterPro" id="IPR011421">
    <property type="entry name" value="BCNT-C"/>
</dbReference>
<comment type="similarity">
    <text evidence="1">Belongs to the SWC5 family.</text>
</comment>
<dbReference type="InterPro" id="IPR027124">
    <property type="entry name" value="Swc5/CFDP1/2"/>
</dbReference>
<evidence type="ECO:0000256" key="3">
    <source>
        <dbReference type="SAM" id="MobiDB-lite"/>
    </source>
</evidence>
<evidence type="ECO:0000256" key="2">
    <source>
        <dbReference type="ARBA" id="ARBA00019138"/>
    </source>
</evidence>
<keyword evidence="6" id="KW-1185">Reference proteome</keyword>
<dbReference type="PANTHER" id="PTHR48407:SF1">
    <property type="entry name" value="CRANIOFACIAL DEVELOPMENT PROTEIN 1"/>
    <property type="match status" value="1"/>
</dbReference>
<evidence type="ECO:0000256" key="1">
    <source>
        <dbReference type="ARBA" id="ARBA00010465"/>
    </source>
</evidence>
<reference evidence="5 6" key="2">
    <citation type="submission" date="2015-05" db="EMBL/GenBank/DDBJ databases">
        <authorList>
            <person name="Morales-Cruz A."/>
            <person name="Amrine K.C."/>
            <person name="Cantu D."/>
        </authorList>
    </citation>
    <scope>NUCLEOTIDE SEQUENCE [LARGE SCALE GENOMIC DNA]</scope>
    <source>
        <strain evidence="5">UCRPC4</strain>
    </source>
</reference>
<dbReference type="Proteomes" id="UP000053317">
    <property type="component" value="Unassembled WGS sequence"/>
</dbReference>
<evidence type="ECO:0000313" key="6">
    <source>
        <dbReference type="Proteomes" id="UP000053317"/>
    </source>
</evidence>
<dbReference type="AlphaFoldDB" id="A0A0G2F0T5"/>
<proteinExistence type="inferred from homology"/>
<feature type="compositionally biased region" description="Basic and acidic residues" evidence="3">
    <location>
        <begin position="101"/>
        <end position="115"/>
    </location>
</feature>
<feature type="region of interest" description="Disordered" evidence="3">
    <location>
        <begin position="1"/>
        <end position="181"/>
    </location>
</feature>
<feature type="domain" description="BCNT-C" evidence="4">
    <location>
        <begin position="256"/>
        <end position="334"/>
    </location>
</feature>